<feature type="chain" id="PRO_5008738402" description="FG-GAP repeat" evidence="1">
    <location>
        <begin position="29"/>
        <end position="446"/>
    </location>
</feature>
<keyword evidence="1" id="KW-0732">Signal</keyword>
<evidence type="ECO:0000256" key="1">
    <source>
        <dbReference type="SAM" id="SignalP"/>
    </source>
</evidence>
<dbReference type="SUPFAM" id="SSF69318">
    <property type="entry name" value="Integrin alpha N-terminal domain"/>
    <property type="match status" value="1"/>
</dbReference>
<gene>
    <name evidence="2" type="ORF">SAMEA3545359_02595</name>
</gene>
<reference evidence="2" key="1">
    <citation type="submission" date="2015-09" db="EMBL/GenBank/DDBJ databases">
        <authorList>
            <consortium name="Pathogen Informatics"/>
        </authorList>
    </citation>
    <scope>NUCLEOTIDE SEQUENCE</scope>
    <source>
        <strain evidence="2">2789STDY5834896</strain>
    </source>
</reference>
<sequence>MAHTPRAVRLLALALCCLLSLTGCGSFGASVEDLLTAPALDDQQAAILDTVRSYADTGITLVYPKGGAYRNPITLQDIDGDDEPEAITFYTKKDEVKIHINVAKKMEDYQNGERWQVIYDIEGLGNQVNFIDFAHVGLLFYQNIIVGYSAFSEGGNTLVVYGFQSGELCETMIQNYTEVAYGDLDGDMFDELVLFNTPGDGAAGITADLYERVGTPEAPYLGKTAQATLDPSLVRLRRLSVDSEGQYRLVYADGLSGDNQMTTEALCYDGEKLYTLSQYERQRGSETDYLTALTRQNTELYSQDVDGDGHIEVPRLQKQQSDSLYQQGGYFVDWYSGSSGGYTYKRTTYEDDSFHLRVTLLSGWVGSVTFQSENDGSARTCLDAGGATVFSVLRISRSEDAVAYTSSGFKELGTYGSFTYLYKAGDSTLVHAASETEMAAAIEIKQ</sequence>
<feature type="signal peptide" evidence="1">
    <location>
        <begin position="1"/>
        <end position="28"/>
    </location>
</feature>
<dbReference type="AlphaFoldDB" id="A0A1C6K5I0"/>
<dbReference type="PROSITE" id="PS51257">
    <property type="entry name" value="PROKAR_LIPOPROTEIN"/>
    <property type="match status" value="1"/>
</dbReference>
<name>A0A1C6K5I0_9FIRM</name>
<evidence type="ECO:0008006" key="3">
    <source>
        <dbReference type="Google" id="ProtNLM"/>
    </source>
</evidence>
<dbReference type="EMBL" id="FMHG01000003">
    <property type="protein sequence ID" value="SCJ89195.1"/>
    <property type="molecule type" value="Genomic_DNA"/>
</dbReference>
<organism evidence="2">
    <name type="scientific">uncultured Anaerotruncus sp</name>
    <dbReference type="NCBI Taxonomy" id="905011"/>
    <lineage>
        <taxon>Bacteria</taxon>
        <taxon>Bacillati</taxon>
        <taxon>Bacillota</taxon>
        <taxon>Clostridia</taxon>
        <taxon>Eubacteriales</taxon>
        <taxon>Oscillospiraceae</taxon>
        <taxon>Anaerotruncus</taxon>
        <taxon>environmental samples</taxon>
    </lineage>
</organism>
<accession>A0A1C6K5I0</accession>
<dbReference type="InterPro" id="IPR028994">
    <property type="entry name" value="Integrin_alpha_N"/>
</dbReference>
<evidence type="ECO:0000313" key="2">
    <source>
        <dbReference type="EMBL" id="SCJ89195.1"/>
    </source>
</evidence>
<protein>
    <recommendedName>
        <fullName evidence="3">FG-GAP repeat</fullName>
    </recommendedName>
</protein>
<proteinExistence type="predicted"/>